<evidence type="ECO:0000313" key="2">
    <source>
        <dbReference type="EMBL" id="SNX86325.1"/>
    </source>
</evidence>
<dbReference type="Pfam" id="PF09814">
    <property type="entry name" value="HECT_2"/>
    <property type="match status" value="1"/>
</dbReference>
<feature type="compositionally biased region" description="Polar residues" evidence="1">
    <location>
        <begin position="678"/>
        <end position="691"/>
    </location>
</feature>
<keyword evidence="3" id="KW-1185">Reference proteome</keyword>
<feature type="compositionally biased region" description="Polar residues" evidence="1">
    <location>
        <begin position="97"/>
        <end position="110"/>
    </location>
</feature>
<feature type="region of interest" description="Disordered" evidence="1">
    <location>
        <begin position="566"/>
        <end position="640"/>
    </location>
</feature>
<feature type="compositionally biased region" description="Polar residues" evidence="1">
    <location>
        <begin position="286"/>
        <end position="295"/>
    </location>
</feature>
<organism evidence="2 3">
    <name type="scientific">Melanopsichium pennsylvanicum</name>
    <dbReference type="NCBI Taxonomy" id="63383"/>
    <lineage>
        <taxon>Eukaryota</taxon>
        <taxon>Fungi</taxon>
        <taxon>Dikarya</taxon>
        <taxon>Basidiomycota</taxon>
        <taxon>Ustilaginomycotina</taxon>
        <taxon>Ustilaginomycetes</taxon>
        <taxon>Ustilaginales</taxon>
        <taxon>Ustilaginaceae</taxon>
        <taxon>Melanopsichium</taxon>
    </lineage>
</organism>
<dbReference type="InterPro" id="IPR019193">
    <property type="entry name" value="UBQ-conj_enz_E2-bd_prot"/>
</dbReference>
<feature type="compositionally biased region" description="Low complexity" evidence="1">
    <location>
        <begin position="629"/>
        <end position="640"/>
    </location>
</feature>
<feature type="region of interest" description="Disordered" evidence="1">
    <location>
        <begin position="262"/>
        <end position="305"/>
    </location>
</feature>
<accession>A0AAJ5C6X5</accession>
<evidence type="ECO:0000313" key="3">
    <source>
        <dbReference type="Proteomes" id="UP001294444"/>
    </source>
</evidence>
<feature type="region of interest" description="Disordered" evidence="1">
    <location>
        <begin position="785"/>
        <end position="852"/>
    </location>
</feature>
<comment type="caution">
    <text evidence="2">The sequence shown here is derived from an EMBL/GenBank/DDBJ whole genome shotgun (WGS) entry which is preliminary data.</text>
</comment>
<dbReference type="EMBL" id="OAPG01000013">
    <property type="protein sequence ID" value="SNX86325.1"/>
    <property type="molecule type" value="Genomic_DNA"/>
</dbReference>
<feature type="compositionally biased region" description="Basic and acidic residues" evidence="1">
    <location>
        <begin position="1091"/>
        <end position="1103"/>
    </location>
</feature>
<evidence type="ECO:0000256" key="1">
    <source>
        <dbReference type="SAM" id="MobiDB-lite"/>
    </source>
</evidence>
<feature type="region of interest" description="Disordered" evidence="1">
    <location>
        <begin position="1078"/>
        <end position="1113"/>
    </location>
</feature>
<feature type="compositionally biased region" description="Polar residues" evidence="1">
    <location>
        <begin position="75"/>
        <end position="90"/>
    </location>
</feature>
<feature type="compositionally biased region" description="Polar residues" evidence="1">
    <location>
        <begin position="1078"/>
        <end position="1088"/>
    </location>
</feature>
<gene>
    <name evidence="2" type="ORF">MEPE_05034</name>
</gene>
<protein>
    <submittedName>
        <fullName evidence="2">Uncharacterized protein</fullName>
    </submittedName>
</protein>
<feature type="compositionally biased region" description="Low complexity" evidence="1">
    <location>
        <begin position="802"/>
        <end position="823"/>
    </location>
</feature>
<feature type="compositionally biased region" description="Low complexity" evidence="1">
    <location>
        <begin position="296"/>
        <end position="305"/>
    </location>
</feature>
<sequence>MATLEMQTPHHRPTPSTSRHSTSSSSLPPAPCSPTIIRTPDFILLPSVPTHEPEDNLPSPHALQHQFALAAFSHAQATRSRQQNSLQASCSDEARKSTTSHTHASNMQNLHDNDEVEEIVEPEPQSSLDWDPAATHDALRDIRNQQLESLQAIIHSIAESHFECASSSVAPDSEVTQILDDLFASLRRIGGHNAPLSPTFTRSSAGAHAFTQMSDVDRLVLLVDTLTLAKRNVDHASQAPLLANLTTLTYALMESERRMARAAIESPPRTPRTLSWSDPSHRRRSSLQPAQHSPQSSTHMSGSRGSWSSFNSYGSLPTSEEAAFAVDPDSRSKEHASAAKLKRFDLSAEAGLLFAVPEQQHIDHAIFDMATIRQSSNAVNSSSSTTFSIDTLYAPPSAAHIVTPQSPPSDHASRAASIGERSDSTALPNRKRFSVQTDSAASTLLPGYDAVSLDSADNKMAHVQQVDSPESDDLPQYHATSTFSADVKTAKLLDAPTLLERRRAKLAAQHSAYAARTPQDLAMVQSSIDRLSTVMPQLDNQRVLSPEEQREAKLHQMIGRLNECNAKRLDDQRSNPPSFKPSRPAPLPQISTKPVPALPAAIRMQASSRTASVAEPEEQVPKTPTTPLSAHSSSASSRRSSLLTGAFGRKLSIASIGNAIRRASIYDTTKVKPKDTSNEAIVSPTQGSNNTVRRRAATQDSRTKYDIANELSSVFNDGKPRKTSAGNDVASAAKFATQTGFRAMDFADDTPRGRVEYMNPRSDIEMEDDCLLDDYSFAAIDTHTSNHSKSIVPDSPLRSPMSWVSSSDGASLSSRRSSHLTSSNPATPTWPKSPLTPISPVASKKGASSTNGKATVTFAESTLLQPLVGRSSSTSLQSQLRYENHYQSATSSALHPRKYHLSDAQADPRELEIVCASSITSAIATTTTTAATAVLEDANRRHDLMVYAVNVPDYSHLAASLVGKSSKGNAADTNPCPRPVVSAISSPHQSRRDVQIKVDVEYLVEVQHSLGHISVLFWSSEQRKGMGSVELKYELVKDDDDDCDQGEKSRILLHISPVEPTNVSVCIGANMCDKSSEINSSGRISASGNDGGRDDQVKCKRDQDDENVGVKSSGDGGGFQILLPAAVVMDAQQHFGSMRLNLDGSVCRLKLGLTEFERRAGVEESRGEGMANFPLSAFELSSCSIQGFCCSVCQKDSKPIRTGNVKIKRHDAVVVKLGKRSVNWKALPSEGWEELVDAWMCHGDQKLNRNLTETAVRFSSRLEHVQTCIITNKDGTVKNGESNKELISPTITIWVGDTYMLLPNNVFDPSLVDFCPGQNGHKVSLFPFSQSVPRT</sequence>
<feature type="region of interest" description="Disordered" evidence="1">
    <location>
        <begin position="676"/>
        <end position="700"/>
    </location>
</feature>
<reference evidence="2" key="1">
    <citation type="submission" date="2023-10" db="EMBL/GenBank/DDBJ databases">
        <authorList>
            <person name="Guldener U."/>
        </authorList>
    </citation>
    <scope>NUCLEOTIDE SEQUENCE</scope>
    <source>
        <strain evidence="2">Mp4</strain>
    </source>
</reference>
<feature type="compositionally biased region" description="Low complexity" evidence="1">
    <location>
        <begin position="14"/>
        <end position="27"/>
    </location>
</feature>
<feature type="region of interest" description="Disordered" evidence="1">
    <location>
        <begin position="1"/>
        <end position="35"/>
    </location>
</feature>
<feature type="region of interest" description="Disordered" evidence="1">
    <location>
        <begin position="399"/>
        <end position="438"/>
    </location>
</feature>
<feature type="region of interest" description="Disordered" evidence="1">
    <location>
        <begin position="74"/>
        <end position="112"/>
    </location>
</feature>
<dbReference type="Proteomes" id="UP001294444">
    <property type="component" value="Unassembled WGS sequence"/>
</dbReference>
<proteinExistence type="predicted"/>
<name>A0AAJ5C6X5_9BASI</name>